<keyword evidence="5" id="KW-0560">Oxidoreductase</keyword>
<evidence type="ECO:0000313" key="10">
    <source>
        <dbReference type="Proteomes" id="UP001501705"/>
    </source>
</evidence>
<organism evidence="9 10">
    <name type="scientific">Kribbella hippodromi</name>
    <dbReference type="NCBI Taxonomy" id="434347"/>
    <lineage>
        <taxon>Bacteria</taxon>
        <taxon>Bacillati</taxon>
        <taxon>Actinomycetota</taxon>
        <taxon>Actinomycetes</taxon>
        <taxon>Propionibacteriales</taxon>
        <taxon>Kribbellaceae</taxon>
        <taxon>Kribbella</taxon>
    </lineage>
</organism>
<evidence type="ECO:0000256" key="5">
    <source>
        <dbReference type="ARBA" id="ARBA00023002"/>
    </source>
</evidence>
<comment type="similarity">
    <text evidence="2">Belongs to the pyridoxamine 5'-phosphate oxidase family.</text>
</comment>
<sequence length="229" mass="25427">MTDLRTRLRAVPTLTGKPPAWDPSESPDTPHPLFVEWLLTAIDAQVPEPCAVTLSTIRADGRPNGRVLILKNVSDDGWQFASNSTSRKGEELDASPYAALTFYWVPLGRQVRIVGTVEPAPAEDSARDFLARPVAARAEALVGKQSAVLADRSDIDVAVKEQAERIADNPELVAPNWTLYTLRAEEVEFWQADQDRRHVRLRYNLTDGLTDGLEDGPKDGSWAKEMLWP</sequence>
<evidence type="ECO:0000256" key="4">
    <source>
        <dbReference type="ARBA" id="ARBA00022643"/>
    </source>
</evidence>
<dbReference type="PIRSF" id="PIRSF000190">
    <property type="entry name" value="Pyd_amn-ph_oxd"/>
    <property type="match status" value="1"/>
</dbReference>
<evidence type="ECO:0000256" key="1">
    <source>
        <dbReference type="ARBA" id="ARBA00001917"/>
    </source>
</evidence>
<reference evidence="9 10" key="1">
    <citation type="journal article" date="2019" name="Int. J. Syst. Evol. Microbiol.">
        <title>The Global Catalogue of Microorganisms (GCM) 10K type strain sequencing project: providing services to taxonomists for standard genome sequencing and annotation.</title>
        <authorList>
            <consortium name="The Broad Institute Genomics Platform"/>
            <consortium name="The Broad Institute Genome Sequencing Center for Infectious Disease"/>
            <person name="Wu L."/>
            <person name="Ma J."/>
        </authorList>
    </citation>
    <scope>NUCLEOTIDE SEQUENCE [LARGE SCALE GENOMIC DNA]</scope>
    <source>
        <strain evidence="9 10">JCM 15572</strain>
    </source>
</reference>
<dbReference type="Pfam" id="PF01243">
    <property type="entry name" value="PNPOx_N"/>
    <property type="match status" value="1"/>
</dbReference>
<dbReference type="InterPro" id="IPR019576">
    <property type="entry name" value="Pyridoxamine_oxidase_dimer_C"/>
</dbReference>
<evidence type="ECO:0000256" key="3">
    <source>
        <dbReference type="ARBA" id="ARBA00022630"/>
    </source>
</evidence>
<protein>
    <submittedName>
        <fullName evidence="9">Pyridoxal 5'-phosphate synthase</fullName>
    </submittedName>
</protein>
<evidence type="ECO:0000256" key="2">
    <source>
        <dbReference type="ARBA" id="ARBA00007301"/>
    </source>
</evidence>
<evidence type="ECO:0000259" key="8">
    <source>
        <dbReference type="Pfam" id="PF10590"/>
    </source>
</evidence>
<dbReference type="SUPFAM" id="SSF50475">
    <property type="entry name" value="FMN-binding split barrel"/>
    <property type="match status" value="1"/>
</dbReference>
<dbReference type="RefSeq" id="WP_344236955.1">
    <property type="nucleotide sequence ID" value="NZ_BAAAPH010000017.1"/>
</dbReference>
<dbReference type="EMBL" id="BAAAPH010000017">
    <property type="protein sequence ID" value="GAA1588352.1"/>
    <property type="molecule type" value="Genomic_DNA"/>
</dbReference>
<gene>
    <name evidence="9" type="ORF">GCM10009804_50520</name>
</gene>
<evidence type="ECO:0000256" key="6">
    <source>
        <dbReference type="SAM" id="MobiDB-lite"/>
    </source>
</evidence>
<proteinExistence type="inferred from homology"/>
<dbReference type="Pfam" id="PF10590">
    <property type="entry name" value="PNP_phzG_C"/>
    <property type="match status" value="1"/>
</dbReference>
<comment type="cofactor">
    <cofactor evidence="1">
        <name>FMN</name>
        <dbReference type="ChEBI" id="CHEBI:58210"/>
    </cofactor>
</comment>
<keyword evidence="4" id="KW-0288">FMN</keyword>
<evidence type="ECO:0000313" key="9">
    <source>
        <dbReference type="EMBL" id="GAA1588352.1"/>
    </source>
</evidence>
<accession>A0ABN2DYA1</accession>
<feature type="region of interest" description="Disordered" evidence="6">
    <location>
        <begin position="1"/>
        <end position="28"/>
    </location>
</feature>
<dbReference type="Gene3D" id="2.30.110.10">
    <property type="entry name" value="Electron Transport, Fmn-binding Protein, Chain A"/>
    <property type="match status" value="1"/>
</dbReference>
<evidence type="ECO:0000259" key="7">
    <source>
        <dbReference type="Pfam" id="PF01243"/>
    </source>
</evidence>
<name>A0ABN2DYA1_9ACTN</name>
<dbReference type="PANTHER" id="PTHR10851">
    <property type="entry name" value="PYRIDOXINE-5-PHOSPHATE OXIDASE"/>
    <property type="match status" value="1"/>
</dbReference>
<dbReference type="InterPro" id="IPR012349">
    <property type="entry name" value="Split_barrel_FMN-bd"/>
</dbReference>
<dbReference type="InterPro" id="IPR011576">
    <property type="entry name" value="Pyridox_Oxase_N"/>
</dbReference>
<dbReference type="Proteomes" id="UP001501705">
    <property type="component" value="Unassembled WGS sequence"/>
</dbReference>
<dbReference type="InterPro" id="IPR000659">
    <property type="entry name" value="Pyridox_Oxase"/>
</dbReference>
<feature type="domain" description="Pyridoxamine 5'-phosphate oxidase N-terminal" evidence="7">
    <location>
        <begin position="41"/>
        <end position="161"/>
    </location>
</feature>
<dbReference type="NCBIfam" id="NF004231">
    <property type="entry name" value="PRK05679.1"/>
    <property type="match status" value="1"/>
</dbReference>
<feature type="domain" description="Pyridoxine 5'-phosphate oxidase dimerisation C-terminal" evidence="8">
    <location>
        <begin position="177"/>
        <end position="229"/>
    </location>
</feature>
<keyword evidence="3" id="KW-0285">Flavoprotein</keyword>
<dbReference type="PANTHER" id="PTHR10851:SF0">
    <property type="entry name" value="PYRIDOXINE-5'-PHOSPHATE OXIDASE"/>
    <property type="match status" value="1"/>
</dbReference>
<comment type="caution">
    <text evidence="9">The sequence shown here is derived from an EMBL/GenBank/DDBJ whole genome shotgun (WGS) entry which is preliminary data.</text>
</comment>
<keyword evidence="10" id="KW-1185">Reference proteome</keyword>